<feature type="transmembrane region" description="Helical" evidence="7">
    <location>
        <begin position="335"/>
        <end position="361"/>
    </location>
</feature>
<feature type="transmembrane region" description="Helical" evidence="7">
    <location>
        <begin position="414"/>
        <end position="433"/>
    </location>
</feature>
<dbReference type="Pfam" id="PF21088">
    <property type="entry name" value="MS_channel_1st"/>
    <property type="match status" value="1"/>
</dbReference>
<dbReference type="InterPro" id="IPR006685">
    <property type="entry name" value="MscS_channel_2nd"/>
</dbReference>
<dbReference type="Proteomes" id="UP000249499">
    <property type="component" value="Chromosome"/>
</dbReference>
<feature type="domain" description="Mechanosensitive ion channel transmembrane helices 2/3" evidence="11">
    <location>
        <begin position="474"/>
        <end position="513"/>
    </location>
</feature>
<feature type="signal peptide" evidence="8">
    <location>
        <begin position="1"/>
        <end position="29"/>
    </location>
</feature>
<feature type="transmembrane region" description="Helical" evidence="7">
    <location>
        <begin position="311"/>
        <end position="329"/>
    </location>
</feature>
<organism evidence="12 13">
    <name type="scientific">Rhizobium tumorigenes</name>
    <dbReference type="NCBI Taxonomy" id="2041385"/>
    <lineage>
        <taxon>Bacteria</taxon>
        <taxon>Pseudomonadati</taxon>
        <taxon>Pseudomonadota</taxon>
        <taxon>Alphaproteobacteria</taxon>
        <taxon>Hyphomicrobiales</taxon>
        <taxon>Rhizobiaceae</taxon>
        <taxon>Rhizobium/Agrobacterium group</taxon>
        <taxon>Rhizobium</taxon>
    </lineage>
</organism>
<dbReference type="Gene3D" id="1.10.287.1260">
    <property type="match status" value="1"/>
</dbReference>
<dbReference type="PANTHER" id="PTHR30460:SF0">
    <property type="entry name" value="MODERATE CONDUCTANCE MECHANOSENSITIVE CHANNEL YBIO"/>
    <property type="match status" value="1"/>
</dbReference>
<evidence type="ECO:0000256" key="3">
    <source>
        <dbReference type="ARBA" id="ARBA00022475"/>
    </source>
</evidence>
<dbReference type="InterPro" id="IPR011014">
    <property type="entry name" value="MscS_channel_TM-2"/>
</dbReference>
<dbReference type="GO" id="GO:0008381">
    <property type="term" value="F:mechanosensitive monoatomic ion channel activity"/>
    <property type="evidence" value="ECO:0007669"/>
    <property type="project" value="InterPro"/>
</dbReference>
<evidence type="ECO:0000313" key="12">
    <source>
        <dbReference type="EMBL" id="WFR96682.1"/>
    </source>
</evidence>
<dbReference type="Gene3D" id="2.30.30.60">
    <property type="match status" value="1"/>
</dbReference>
<evidence type="ECO:0000256" key="8">
    <source>
        <dbReference type="SAM" id="SignalP"/>
    </source>
</evidence>
<dbReference type="InterPro" id="IPR010920">
    <property type="entry name" value="LSM_dom_sf"/>
</dbReference>
<dbReference type="InterPro" id="IPR023408">
    <property type="entry name" value="MscS_beta-dom_sf"/>
</dbReference>
<keyword evidence="8" id="KW-0732">Signal</keyword>
<feature type="transmembrane region" description="Helical" evidence="7">
    <location>
        <begin position="248"/>
        <end position="275"/>
    </location>
</feature>
<reference evidence="12 13" key="1">
    <citation type="journal article" date="2018" name="Sci. Rep.">
        <title>Rhizobium tumorigenes sp. nov., a novel plant tumorigenic bacterium isolated from cane gall tumors on thornless blackberry.</title>
        <authorList>
            <person name="Kuzmanovi N."/>
            <person name="Smalla K."/>
            <person name="Gronow S."/>
            <person name="PuBawska J."/>
        </authorList>
    </citation>
    <scope>NUCLEOTIDE SEQUENCE [LARGE SCALE GENOMIC DNA]</scope>
    <source>
        <strain evidence="12 13">1078</strain>
    </source>
</reference>
<dbReference type="Pfam" id="PF00924">
    <property type="entry name" value="MS_channel_2nd"/>
    <property type="match status" value="1"/>
</dbReference>
<feature type="transmembrane region" description="Helical" evidence="7">
    <location>
        <begin position="281"/>
        <end position="299"/>
    </location>
</feature>
<feature type="transmembrane region" description="Helical" evidence="7">
    <location>
        <begin position="382"/>
        <end position="402"/>
    </location>
</feature>
<dbReference type="PANTHER" id="PTHR30460">
    <property type="entry name" value="MODERATE CONDUCTANCE MECHANOSENSITIVE CHANNEL YBIO"/>
    <property type="match status" value="1"/>
</dbReference>
<evidence type="ECO:0000259" key="9">
    <source>
        <dbReference type="Pfam" id="PF00924"/>
    </source>
</evidence>
<dbReference type="AlphaFoldDB" id="A0AAF1K605"/>
<dbReference type="SUPFAM" id="SSF82861">
    <property type="entry name" value="Mechanosensitive channel protein MscS (YggB), transmembrane region"/>
    <property type="match status" value="1"/>
</dbReference>
<feature type="chain" id="PRO_5042170993" evidence="8">
    <location>
        <begin position="30"/>
        <end position="710"/>
    </location>
</feature>
<keyword evidence="4 7" id="KW-0812">Transmembrane</keyword>
<evidence type="ECO:0000259" key="11">
    <source>
        <dbReference type="Pfam" id="PF21088"/>
    </source>
</evidence>
<name>A0AAF1K605_9HYPH</name>
<accession>A0AAF1K605</accession>
<dbReference type="KEGG" id="rtu:PR017_06065"/>
<dbReference type="GO" id="GO:0005886">
    <property type="term" value="C:plasma membrane"/>
    <property type="evidence" value="ECO:0007669"/>
    <property type="project" value="UniProtKB-SubCell"/>
</dbReference>
<keyword evidence="3" id="KW-1003">Cell membrane</keyword>
<proteinExistence type="inferred from homology"/>
<dbReference type="InterPro" id="IPR049278">
    <property type="entry name" value="MS_channel_C"/>
</dbReference>
<evidence type="ECO:0000256" key="5">
    <source>
        <dbReference type="ARBA" id="ARBA00022989"/>
    </source>
</evidence>
<evidence type="ECO:0000313" key="13">
    <source>
        <dbReference type="Proteomes" id="UP000249499"/>
    </source>
</evidence>
<protein>
    <submittedName>
        <fullName evidence="12">Mechanosensitive ion channel family protein</fullName>
    </submittedName>
</protein>
<dbReference type="Gene3D" id="3.30.70.100">
    <property type="match status" value="1"/>
</dbReference>
<dbReference type="SUPFAM" id="SSF82689">
    <property type="entry name" value="Mechanosensitive channel protein MscS (YggB), C-terminal domain"/>
    <property type="match status" value="1"/>
</dbReference>
<keyword evidence="13" id="KW-1185">Reference proteome</keyword>
<evidence type="ECO:0000256" key="2">
    <source>
        <dbReference type="ARBA" id="ARBA00008017"/>
    </source>
</evidence>
<dbReference type="SUPFAM" id="SSF50182">
    <property type="entry name" value="Sm-like ribonucleoproteins"/>
    <property type="match status" value="1"/>
</dbReference>
<reference evidence="13" key="2">
    <citation type="journal article" date="2023" name="MicrobiologyOpen">
        <title>Genomics of the tumorigenes clade of the family Rhizobiaceae and description of Rhizobium rhododendri sp. nov.</title>
        <authorList>
            <person name="Kuzmanovic N."/>
            <person name="diCenzo G.C."/>
            <person name="Bunk B."/>
            <person name="Sproeer C."/>
            <person name="Fruehling A."/>
            <person name="Neumann-Schaal M."/>
            <person name="Overmann J."/>
            <person name="Smalla K."/>
        </authorList>
    </citation>
    <scope>NUCLEOTIDE SEQUENCE [LARGE SCALE GENOMIC DNA]</scope>
    <source>
        <strain evidence="13">1078</strain>
    </source>
</reference>
<feature type="domain" description="Mechanosensitive ion channel MscS" evidence="9">
    <location>
        <begin position="514"/>
        <end position="579"/>
    </location>
</feature>
<evidence type="ECO:0000259" key="10">
    <source>
        <dbReference type="Pfam" id="PF21082"/>
    </source>
</evidence>
<gene>
    <name evidence="12" type="ORF">PR017_06065</name>
</gene>
<evidence type="ECO:0000256" key="6">
    <source>
        <dbReference type="ARBA" id="ARBA00023136"/>
    </source>
</evidence>
<feature type="transmembrane region" description="Helical" evidence="7">
    <location>
        <begin position="497"/>
        <end position="516"/>
    </location>
</feature>
<evidence type="ECO:0000256" key="1">
    <source>
        <dbReference type="ARBA" id="ARBA00004651"/>
    </source>
</evidence>
<evidence type="ECO:0000256" key="7">
    <source>
        <dbReference type="SAM" id="Phobius"/>
    </source>
</evidence>
<feature type="transmembrane region" description="Helical" evidence="7">
    <location>
        <begin position="469"/>
        <end position="491"/>
    </location>
</feature>
<dbReference type="InterPro" id="IPR045276">
    <property type="entry name" value="YbiO_bact"/>
</dbReference>
<keyword evidence="6 7" id="KW-0472">Membrane</keyword>
<comment type="similarity">
    <text evidence="2">Belongs to the MscS (TC 1.A.23) family.</text>
</comment>
<comment type="subcellular location">
    <subcellularLocation>
        <location evidence="1">Cell membrane</location>
        <topology evidence="1">Multi-pass membrane protein</topology>
    </subcellularLocation>
</comment>
<keyword evidence="5 7" id="KW-1133">Transmembrane helix</keyword>
<sequence length="710" mass="76089">MPFAKMFYRLWKMAAVVALLLLAGTLAHAQQAAPVAAGQQKIDQLVKLLDDPEVRALLAQRPSGTATAMMPNMSASALTTLLNGVQGHLLAVREAIPLVPGEFSRAGTTIMAGIDNRSATHVFLLFLLLVALGLAAEFGFSLLVGHLHAGRSAILGNSTPVGSIHTLGRHLFGELAPLVIFAIASVGMFLMVTWPPLLLDLIVPTLLGLIAARLVIRLCRVVLVPSAAKSATTQVRLIPMEDAAAQFWFSRVVVFTLTFFVGWAAEGIMGALGFLPPVRAAVGYAIGVGLLAIAIEIVWRRPRPIDRPRHQGVFHWLETFWLCVIWALWVAGLDVMMLLCTYVIVVPAALRISSGIVRSAFATQGSPGGADSPVYQVVVERGLRAAIIAVAILWLTMIVSLQTSAMVENAQVAGIIRGALTGIVILLAADIVWQIAKALINHRLAFARAHEGNDAEVARSGRLLTLLPIFRNFLAMLIIAISAMMVLSALGIEVGPLIAGAGIFGVAIGFGSQTLVKDIISGIFYMTDDAFRVGEYIQSGTYKGTVESFSLRSVRLRHHRGPIFTVPFGVLGAVENMSRDWVIDKFLISVSYETDVGLVKKLVKGIGSELLEDPELGPKIIETLKMKGVEQFGDYGINLSFAVMAKPGEQSMIRRRALALIREAFTANGIEFASPTVRVGNDERAAEAVAALTSNNNALAQKKLAGEAAQ</sequence>
<evidence type="ECO:0000256" key="4">
    <source>
        <dbReference type="ARBA" id="ARBA00022692"/>
    </source>
</evidence>
<feature type="transmembrane region" description="Helical" evidence="7">
    <location>
        <begin position="175"/>
        <end position="194"/>
    </location>
</feature>
<feature type="domain" description="Mechanosensitive ion channel MscS C-terminal" evidence="10">
    <location>
        <begin position="586"/>
        <end position="672"/>
    </location>
</feature>
<dbReference type="EMBL" id="CP117255">
    <property type="protein sequence ID" value="WFR96682.1"/>
    <property type="molecule type" value="Genomic_DNA"/>
</dbReference>
<feature type="transmembrane region" description="Helical" evidence="7">
    <location>
        <begin position="122"/>
        <end position="144"/>
    </location>
</feature>
<dbReference type="InterPro" id="IPR049142">
    <property type="entry name" value="MS_channel_1st"/>
</dbReference>
<dbReference type="Pfam" id="PF21082">
    <property type="entry name" value="MS_channel_3rd"/>
    <property type="match status" value="1"/>
</dbReference>
<dbReference type="InterPro" id="IPR011066">
    <property type="entry name" value="MscS_channel_C_sf"/>
</dbReference>
<dbReference type="RefSeq" id="WP_240538804.1">
    <property type="nucleotide sequence ID" value="NZ_CP117255.1"/>
</dbReference>